<comment type="caution">
    <text evidence="2">The sequence shown here is derived from an EMBL/GenBank/DDBJ whole genome shotgun (WGS) entry which is preliminary data.</text>
</comment>
<keyword evidence="3" id="KW-1185">Reference proteome</keyword>
<reference evidence="2" key="1">
    <citation type="journal article" date="2020" name="Cell">
        <title>Large-Scale Comparative Analyses of Tick Genomes Elucidate Their Genetic Diversity and Vector Capacities.</title>
        <authorList>
            <consortium name="Tick Genome and Microbiome Consortium (TIGMIC)"/>
            <person name="Jia N."/>
            <person name="Wang J."/>
            <person name="Shi W."/>
            <person name="Du L."/>
            <person name="Sun Y."/>
            <person name="Zhan W."/>
            <person name="Jiang J.F."/>
            <person name="Wang Q."/>
            <person name="Zhang B."/>
            <person name="Ji P."/>
            <person name="Bell-Sakyi L."/>
            <person name="Cui X.M."/>
            <person name="Yuan T.T."/>
            <person name="Jiang B.G."/>
            <person name="Yang W.F."/>
            <person name="Lam T.T."/>
            <person name="Chang Q.C."/>
            <person name="Ding S.J."/>
            <person name="Wang X.J."/>
            <person name="Zhu J.G."/>
            <person name="Ruan X.D."/>
            <person name="Zhao L."/>
            <person name="Wei J.T."/>
            <person name="Ye R.Z."/>
            <person name="Que T.C."/>
            <person name="Du C.H."/>
            <person name="Zhou Y.H."/>
            <person name="Cheng J.X."/>
            <person name="Dai P.F."/>
            <person name="Guo W.B."/>
            <person name="Han X.H."/>
            <person name="Huang E.J."/>
            <person name="Li L.F."/>
            <person name="Wei W."/>
            <person name="Gao Y.C."/>
            <person name="Liu J.Z."/>
            <person name="Shao H.Z."/>
            <person name="Wang X."/>
            <person name="Wang C.C."/>
            <person name="Yang T.C."/>
            <person name="Huo Q.B."/>
            <person name="Li W."/>
            <person name="Chen H.Y."/>
            <person name="Chen S.E."/>
            <person name="Zhou L.G."/>
            <person name="Ni X.B."/>
            <person name="Tian J.H."/>
            <person name="Sheng Y."/>
            <person name="Liu T."/>
            <person name="Pan Y.S."/>
            <person name="Xia L.Y."/>
            <person name="Li J."/>
            <person name="Zhao F."/>
            <person name="Cao W.C."/>
        </authorList>
    </citation>
    <scope>NUCLEOTIDE SEQUENCE</scope>
    <source>
        <strain evidence="2">Rmic-2018</strain>
    </source>
</reference>
<sequence length="304" mass="33606">MSYADALRRSPSGTSPPYHPVPTAPWSPPQEQTLSRPPSQPTYHQASTAAPWTSSQEGRLRRPPLRRTDAWRAIDRRPQDFHAILNKTLPGLSKSCTSPGLRTTDGMTSTQQNGCVVALPSLLCSLPLGPLACAAKDRIIKDFPGVAPECAFVDCQGNWRHNRCPLVPPSGTICQFCSGLADTLRIHAGRRAARAKQDRPLKRIRLEVAPAQKQKLHALRRANYALQRSQARLARRNKLLLGQLQASRKELAQLQEEDVTKKLKGLNLPPAQLLLLEECISAAKCTSKTYRQVYGMTGSCCVFF</sequence>
<dbReference type="AlphaFoldDB" id="A0A9J6CZK8"/>
<reference evidence="2" key="2">
    <citation type="submission" date="2021-09" db="EMBL/GenBank/DDBJ databases">
        <authorList>
            <person name="Jia N."/>
            <person name="Wang J."/>
            <person name="Shi W."/>
            <person name="Du L."/>
            <person name="Sun Y."/>
            <person name="Zhan W."/>
            <person name="Jiang J."/>
            <person name="Wang Q."/>
            <person name="Zhang B."/>
            <person name="Ji P."/>
            <person name="Sakyi L.B."/>
            <person name="Cui X."/>
            <person name="Yuan T."/>
            <person name="Jiang B."/>
            <person name="Yang W."/>
            <person name="Lam T.T.-Y."/>
            <person name="Chang Q."/>
            <person name="Ding S."/>
            <person name="Wang X."/>
            <person name="Zhu J."/>
            <person name="Ruan X."/>
            <person name="Zhao L."/>
            <person name="Wei J."/>
            <person name="Que T."/>
            <person name="Du C."/>
            <person name="Cheng J."/>
            <person name="Dai P."/>
            <person name="Han X."/>
            <person name="Huang E."/>
            <person name="Gao Y."/>
            <person name="Liu J."/>
            <person name="Shao H."/>
            <person name="Ye R."/>
            <person name="Li L."/>
            <person name="Wei W."/>
            <person name="Wang X."/>
            <person name="Wang C."/>
            <person name="Huo Q."/>
            <person name="Li W."/>
            <person name="Guo W."/>
            <person name="Chen H."/>
            <person name="Chen S."/>
            <person name="Zhou L."/>
            <person name="Zhou L."/>
            <person name="Ni X."/>
            <person name="Tian J."/>
            <person name="Zhou Y."/>
            <person name="Sheng Y."/>
            <person name="Liu T."/>
            <person name="Pan Y."/>
            <person name="Xia L."/>
            <person name="Li J."/>
            <person name="Zhao F."/>
            <person name="Cao W."/>
        </authorList>
    </citation>
    <scope>NUCLEOTIDE SEQUENCE</scope>
    <source>
        <strain evidence="2">Rmic-2018</strain>
        <tissue evidence="2">Larvae</tissue>
    </source>
</reference>
<evidence type="ECO:0000313" key="3">
    <source>
        <dbReference type="Proteomes" id="UP000821866"/>
    </source>
</evidence>
<feature type="region of interest" description="Disordered" evidence="1">
    <location>
        <begin position="1"/>
        <end position="67"/>
    </location>
</feature>
<protein>
    <submittedName>
        <fullName evidence="2">Uncharacterized protein</fullName>
    </submittedName>
</protein>
<gene>
    <name evidence="2" type="ORF">HPB51_027708</name>
</gene>
<feature type="compositionally biased region" description="Polar residues" evidence="1">
    <location>
        <begin position="29"/>
        <end position="57"/>
    </location>
</feature>
<dbReference type="EMBL" id="JABSTU010004303">
    <property type="protein sequence ID" value="KAH7964051.1"/>
    <property type="molecule type" value="Genomic_DNA"/>
</dbReference>
<dbReference type="Proteomes" id="UP000821866">
    <property type="component" value="Unassembled WGS sequence"/>
</dbReference>
<proteinExistence type="predicted"/>
<evidence type="ECO:0000313" key="2">
    <source>
        <dbReference type="EMBL" id="KAH7964051.1"/>
    </source>
</evidence>
<organism evidence="2 3">
    <name type="scientific">Rhipicephalus microplus</name>
    <name type="common">Cattle tick</name>
    <name type="synonym">Boophilus microplus</name>
    <dbReference type="NCBI Taxonomy" id="6941"/>
    <lineage>
        <taxon>Eukaryota</taxon>
        <taxon>Metazoa</taxon>
        <taxon>Ecdysozoa</taxon>
        <taxon>Arthropoda</taxon>
        <taxon>Chelicerata</taxon>
        <taxon>Arachnida</taxon>
        <taxon>Acari</taxon>
        <taxon>Parasitiformes</taxon>
        <taxon>Ixodida</taxon>
        <taxon>Ixodoidea</taxon>
        <taxon>Ixodidae</taxon>
        <taxon>Rhipicephalinae</taxon>
        <taxon>Rhipicephalus</taxon>
        <taxon>Boophilus</taxon>
    </lineage>
</organism>
<evidence type="ECO:0000256" key="1">
    <source>
        <dbReference type="SAM" id="MobiDB-lite"/>
    </source>
</evidence>
<feature type="compositionally biased region" description="Pro residues" evidence="1">
    <location>
        <begin position="17"/>
        <end position="28"/>
    </location>
</feature>
<accession>A0A9J6CZK8</accession>
<name>A0A9J6CZK8_RHIMP</name>